<dbReference type="PROSITE" id="PS00676">
    <property type="entry name" value="SIGMA54_INTERACT_2"/>
    <property type="match status" value="1"/>
</dbReference>
<keyword evidence="3" id="KW-0805">Transcription regulation</keyword>
<dbReference type="GO" id="GO:0006355">
    <property type="term" value="P:regulation of DNA-templated transcription"/>
    <property type="evidence" value="ECO:0007669"/>
    <property type="project" value="InterPro"/>
</dbReference>
<feature type="compositionally biased region" description="Basic residues" evidence="6">
    <location>
        <begin position="312"/>
        <end position="323"/>
    </location>
</feature>
<protein>
    <submittedName>
        <fullName evidence="9">Hydrogenase-4 transcriptional activator</fullName>
    </submittedName>
    <submittedName>
        <fullName evidence="8">RNA polymerase sigma factor 54 interaction domain protein</fullName>
    </submittedName>
</protein>
<reference evidence="8" key="2">
    <citation type="submission" date="2020-01" db="EMBL/GenBank/DDBJ databases">
        <authorList>
            <person name="Hornung B."/>
        </authorList>
    </citation>
    <scope>NUCLEOTIDE SEQUENCE</scope>
    <source>
        <strain evidence="8">PacBioINE</strain>
    </source>
</reference>
<dbReference type="GO" id="GO:0043565">
    <property type="term" value="F:sequence-specific DNA binding"/>
    <property type="evidence" value="ECO:0007669"/>
    <property type="project" value="InterPro"/>
</dbReference>
<evidence type="ECO:0000256" key="2">
    <source>
        <dbReference type="ARBA" id="ARBA00022840"/>
    </source>
</evidence>
<evidence type="ECO:0000256" key="4">
    <source>
        <dbReference type="ARBA" id="ARBA00023125"/>
    </source>
</evidence>
<dbReference type="InterPro" id="IPR002078">
    <property type="entry name" value="Sigma_54_int"/>
</dbReference>
<dbReference type="Pfam" id="PF00158">
    <property type="entry name" value="Sigma54_activat"/>
    <property type="match status" value="1"/>
</dbReference>
<dbReference type="InterPro" id="IPR025944">
    <property type="entry name" value="Sigma_54_int_dom_CS"/>
</dbReference>
<dbReference type="InterPro" id="IPR025943">
    <property type="entry name" value="Sigma_54_int_dom_ATP-bd_2"/>
</dbReference>
<evidence type="ECO:0000256" key="3">
    <source>
        <dbReference type="ARBA" id="ARBA00023015"/>
    </source>
</evidence>
<dbReference type="Pfam" id="PF25601">
    <property type="entry name" value="AAA_lid_14"/>
    <property type="match status" value="1"/>
</dbReference>
<feature type="compositionally biased region" description="Basic and acidic residues" evidence="6">
    <location>
        <begin position="384"/>
        <end position="399"/>
    </location>
</feature>
<keyword evidence="4" id="KW-0238">DNA-binding</keyword>
<keyword evidence="2" id="KW-0067">ATP-binding</keyword>
<dbReference type="FunFam" id="3.40.50.300:FF:000006">
    <property type="entry name" value="DNA-binding transcriptional regulator NtrC"/>
    <property type="match status" value="1"/>
</dbReference>
<dbReference type="PANTHER" id="PTHR32071">
    <property type="entry name" value="TRANSCRIPTIONAL REGULATORY PROTEIN"/>
    <property type="match status" value="1"/>
</dbReference>
<keyword evidence="10" id="KW-1185">Reference proteome</keyword>
<evidence type="ECO:0000256" key="1">
    <source>
        <dbReference type="ARBA" id="ARBA00022741"/>
    </source>
</evidence>
<dbReference type="Proteomes" id="UP001071230">
    <property type="component" value="Unassembled WGS sequence"/>
</dbReference>
<dbReference type="Gene3D" id="1.10.8.60">
    <property type="match status" value="1"/>
</dbReference>
<gene>
    <name evidence="8" type="ORF">DEACI_1318</name>
    <name evidence="9" type="ORF">DEACI_3930</name>
</gene>
<dbReference type="CDD" id="cd00009">
    <property type="entry name" value="AAA"/>
    <property type="match status" value="1"/>
</dbReference>
<evidence type="ECO:0000313" key="10">
    <source>
        <dbReference type="Proteomes" id="UP001071230"/>
    </source>
</evidence>
<dbReference type="InterPro" id="IPR009057">
    <property type="entry name" value="Homeodomain-like_sf"/>
</dbReference>
<dbReference type="InterPro" id="IPR025662">
    <property type="entry name" value="Sigma_54_int_dom_ATP-bd_1"/>
</dbReference>
<evidence type="ECO:0000256" key="6">
    <source>
        <dbReference type="SAM" id="MobiDB-lite"/>
    </source>
</evidence>
<dbReference type="SUPFAM" id="SSF52540">
    <property type="entry name" value="P-loop containing nucleoside triphosphate hydrolases"/>
    <property type="match status" value="1"/>
</dbReference>
<keyword evidence="1" id="KW-0547">Nucleotide-binding</keyword>
<organism evidence="8">
    <name type="scientific">Acididesulfobacillus acetoxydans</name>
    <dbReference type="NCBI Taxonomy" id="1561005"/>
    <lineage>
        <taxon>Bacteria</taxon>
        <taxon>Bacillati</taxon>
        <taxon>Bacillota</taxon>
        <taxon>Clostridia</taxon>
        <taxon>Eubacteriales</taxon>
        <taxon>Peptococcaceae</taxon>
        <taxon>Acididesulfobacillus</taxon>
    </lineage>
</organism>
<evidence type="ECO:0000313" key="8">
    <source>
        <dbReference type="EMBL" id="CAA7600665.1"/>
    </source>
</evidence>
<proteinExistence type="predicted"/>
<reference evidence="9" key="1">
    <citation type="submission" date="2014-11" db="EMBL/GenBank/DDBJ databases">
        <authorList>
            <person name="Hornung B.V."/>
        </authorList>
    </citation>
    <scope>NUCLEOTIDE SEQUENCE</scope>
    <source>
        <strain evidence="9">INE</strain>
    </source>
</reference>
<keyword evidence="5" id="KW-0804">Transcription</keyword>
<dbReference type="PROSITE" id="PS00675">
    <property type="entry name" value="SIGMA54_INTERACT_1"/>
    <property type="match status" value="1"/>
</dbReference>
<name>A0A8S0Y2D6_9FIRM</name>
<feature type="compositionally biased region" description="Basic and acidic residues" evidence="6">
    <location>
        <begin position="344"/>
        <end position="359"/>
    </location>
</feature>
<dbReference type="Gene3D" id="3.40.50.300">
    <property type="entry name" value="P-loop containing nucleotide triphosphate hydrolases"/>
    <property type="match status" value="1"/>
</dbReference>
<evidence type="ECO:0000313" key="9">
    <source>
        <dbReference type="EMBL" id="CEJ09446.1"/>
    </source>
</evidence>
<dbReference type="Gene3D" id="1.10.10.60">
    <property type="entry name" value="Homeodomain-like"/>
    <property type="match status" value="1"/>
</dbReference>
<accession>A0A8S0Y2D6</accession>
<feature type="compositionally biased region" description="Basic and acidic residues" evidence="6">
    <location>
        <begin position="290"/>
        <end position="309"/>
    </location>
</feature>
<dbReference type="KEGG" id="aacx:DEACI_1318"/>
<evidence type="ECO:0000259" key="7">
    <source>
        <dbReference type="PROSITE" id="PS50045"/>
    </source>
</evidence>
<dbReference type="SMART" id="SM00382">
    <property type="entry name" value="AAA"/>
    <property type="match status" value="1"/>
</dbReference>
<dbReference type="Proteomes" id="UP000836597">
    <property type="component" value="Chromosome"/>
</dbReference>
<dbReference type="InterPro" id="IPR027417">
    <property type="entry name" value="P-loop_NTPase"/>
</dbReference>
<sequence length="522" mass="57977">MQTTEDPSIAGIIGDSPQILDLKQAVLKVAPRNTTVLITGETGTGKELFAQALHQGSLRRFKPFVRVNCAAIPEALLESELFGYAEGTFTGGKKGGYLGKFALADGGTVFLDEMAELPLALQAKLLRFLEEHEIQRLGESLPRRVNVRVVAATNANLVQLVKYKKFRSDLYYRLNVVTLEIPPLRSRREDIPVLTRAFMKQLNAEYDYRVYRLDADIQRIFDSYHWPGNVRELRNILETAFNLHDGGQELNVGHLPPYLRRWFQEQTERAKTVSLASGVSTVGQVEADAGGERKEGMDETVRREGEAWRGGKVGRRPRASRRPTAKEEKERAFWRPEAQGTIEARGRTNESGEGAKEAGNRAMETGGEAKGAGATAKEAGSGAKEAEGRVSVEGKKVREGAAGTNEEERRNREDRTDKEDRAGEEWGKASKGRGGRDEGRTAGDKGRTRSAEEWDGAGEAITWTEWVNMIGRRSLAEITDLFEGKLLLHLLGSGRNRTEMADLLGISRQALYKKLQKYHPGK</sequence>
<dbReference type="SUPFAM" id="SSF46689">
    <property type="entry name" value="Homeodomain-like"/>
    <property type="match status" value="1"/>
</dbReference>
<dbReference type="EMBL" id="LR746496">
    <property type="protein sequence ID" value="CAA7600665.1"/>
    <property type="molecule type" value="Genomic_DNA"/>
</dbReference>
<feature type="compositionally biased region" description="Low complexity" evidence="6">
    <location>
        <begin position="371"/>
        <end position="383"/>
    </location>
</feature>
<feature type="domain" description="Sigma-54 factor interaction" evidence="7">
    <location>
        <begin position="12"/>
        <end position="242"/>
    </location>
</feature>
<evidence type="ECO:0000256" key="5">
    <source>
        <dbReference type="ARBA" id="ARBA00023163"/>
    </source>
</evidence>
<feature type="compositionally biased region" description="Basic and acidic residues" evidence="6">
    <location>
        <begin position="406"/>
        <end position="452"/>
    </location>
</feature>
<feature type="compositionally biased region" description="Basic and acidic residues" evidence="6">
    <location>
        <begin position="324"/>
        <end position="334"/>
    </location>
</feature>
<dbReference type="PROSITE" id="PS50045">
    <property type="entry name" value="SIGMA54_INTERACT_4"/>
    <property type="match status" value="1"/>
</dbReference>
<dbReference type="RefSeq" id="WP_240984306.1">
    <property type="nucleotide sequence ID" value="NZ_CDGJ01000132.1"/>
</dbReference>
<dbReference type="PROSITE" id="PS00688">
    <property type="entry name" value="SIGMA54_INTERACT_3"/>
    <property type="match status" value="1"/>
</dbReference>
<dbReference type="InterPro" id="IPR002197">
    <property type="entry name" value="HTH_Fis"/>
</dbReference>
<dbReference type="AlphaFoldDB" id="A0A8S0Y2D6"/>
<dbReference type="GO" id="GO:0005524">
    <property type="term" value="F:ATP binding"/>
    <property type="evidence" value="ECO:0007669"/>
    <property type="project" value="UniProtKB-KW"/>
</dbReference>
<dbReference type="Pfam" id="PF02954">
    <property type="entry name" value="HTH_8"/>
    <property type="match status" value="1"/>
</dbReference>
<dbReference type="InterPro" id="IPR058031">
    <property type="entry name" value="AAA_lid_NorR"/>
</dbReference>
<feature type="region of interest" description="Disordered" evidence="6">
    <location>
        <begin position="288"/>
        <end position="453"/>
    </location>
</feature>
<dbReference type="InterPro" id="IPR003593">
    <property type="entry name" value="AAA+_ATPase"/>
</dbReference>
<dbReference type="EMBL" id="CDGJ01000132">
    <property type="protein sequence ID" value="CEJ09446.1"/>
    <property type="molecule type" value="Genomic_DNA"/>
</dbReference>